<dbReference type="GO" id="GO:0005525">
    <property type="term" value="F:GTP binding"/>
    <property type="evidence" value="ECO:0007669"/>
    <property type="project" value="InterPro"/>
</dbReference>
<dbReference type="OrthoDB" id="2386367at2759"/>
<feature type="compositionally biased region" description="Basic and acidic residues" evidence="4">
    <location>
        <begin position="755"/>
        <end position="767"/>
    </location>
</feature>
<dbReference type="Proteomes" id="UP000677054">
    <property type="component" value="Unassembled WGS sequence"/>
</dbReference>
<dbReference type="CDD" id="cd00882">
    <property type="entry name" value="Ras_like_GTPase"/>
    <property type="match status" value="1"/>
</dbReference>
<evidence type="ECO:0000256" key="3">
    <source>
        <dbReference type="SAM" id="Coils"/>
    </source>
</evidence>
<feature type="region of interest" description="Disordered" evidence="4">
    <location>
        <begin position="742"/>
        <end position="810"/>
    </location>
</feature>
<sequence>MLNYLLGVERENDRRFRLVAAGEDESKSQTREVSAYVIHPQQNSRFKYPVTIVDTPGFGDTEGLDDDTFSMLGAFFNNAEGINYLYSIGLVVSAPTSRLTASYSYVFEQFQRIFGNDVVSNIHLLITFADVCQTPPAVEVVKKSGIPISGTYAVNNSCLFNRNQQSAIVWDTMMTCMRDYFGMLVDATPVSTTRTKRVIMQRETIERKIQKLQEKVQEGLNRLETLQNYYETVKKKAHKREANKEKLMIVGRQFRSTQLEVHQLIRQAHASFCELEEIALKPDAFTVVEYIDLLIRQAQDEGNKSKMEALEASREAAKWLSTVRNQVGWDPFDQRLEDLKQIGLQLSFDDDECEVQFLRKPTGFVQTLKKIFFQRSKKPTNADEKRKPEPREGIRPPPSPKVVTRERLAERIRKVSIPLGKINGYDLYELRKEVACWEKYSHGIYHVLKPDVPVSCIGKIVMLVGMTGAFGKDVEDRFVAIVTFSDDLDPPALNALKKAGIPYREIFNVNNSPVFSNPQTGTQMKMLLWEMNLKKMKLFCEHLESSESSALYVTREVLQRRLSIEETLKCLQKEVQNGLEKLKELKEKFQQEKEMGNLRGAKYSLQDLACEFQKKQLEVQSLIHKAHTSLVRLEKLALKADTTSLVGYIENTLIPTASNDPEKLQALMAAKDVAVKMENLRDSPQHDPFKDELAELQELGVKMIRSEDGWEAFVFGHESLCPSGPSGPPTQPSAMKKSMKFFGLRSRSRSPRNPKSSDSERQEKPDSEPQQESNLKPLSFAKPLRIEDEDDRNCDSPLETEPKTEEDSDVFEDATLIKVTEEELKIYEPKKRMTMMDRENKLFTYTVGRRTLPIPSYGKVILLAGATGAGKTTLMSTMLNYVFGVDWTDSRRFQMVTTEEKEFKSQTREVSAYVIYPRKKSRFKYPLTIVDMPGFGDTERLDDVTFSMLQAFLKNKEGIDRLHSVGLVIPATTSRLTPGYAHVFQQFQKIFGKDVICNIHLLITFAVSSQTIPALEVVKEAGIPYYGTYTVNNNCLFDKSQQSEIVWKHMMASMGDYFKMLEDAMPVSTNQIQQVLKHREAIEGKVQELQEKVQQGLNRLEILQEFYGTVRRRTRRREATREKLMSVGRQFRSTQLEVHQLIHQAHASFCELQEIALKPAAFTVVEYIDLLIRQAQDEGDRKKMEILEASREAAKWLSVVSDQADWDPFDQHLEDLKQIGLQLSFDDDECEVQFLRQPKGFIHAIKKIILARWKKKAIDEGADKKTEASEDIYLPPIPKMVTKERLAEKIRGASIPLGKINGYDLYELRKEAVCLKEDSYGIYHVLKPDVPVTCIGKIVMFVGVTGAGKTSLINSLVNYVLGVEWEDEFRFKLINEKVKKKFESCTKEVSAYMIHAQHGSRFPYTLTIIDTPGLADTSGPDADNQLVGKLQKFYQEGQQWDIIRLHAVGFTLPVNVVRLTGEQKYVFDSVLRVFGKDVEDRFVAMVTFADESDPPALETLKEAGINCYNTFLVNNSPFFSDPQVYNQAKMLQWKTSFRNFKLFFDHLETSEAASLDITRKVLDERLVVEGTMERLQEEIQDGLEKLLELKVQFQEEKNMGNLKKAEERLQNLACQFQRRQLAVQSLIHKAHTSLVRLEKLALKADTTSLVGYIENTLIPTASNDPEKLQALMAAKDVAVKMENLRDSPQHDPFKDELAELQELGVKMIRSEDGWEAFVFGHESVVRTMAAFYTRKQMS</sequence>
<protein>
    <recommendedName>
        <fullName evidence="5">AIG1-type G domain-containing protein</fullName>
    </recommendedName>
</protein>
<accession>A0A7R9A685</accession>
<dbReference type="InterPro" id="IPR006703">
    <property type="entry name" value="G_AIG1"/>
</dbReference>
<evidence type="ECO:0000259" key="5">
    <source>
        <dbReference type="Pfam" id="PF04548"/>
    </source>
</evidence>
<dbReference type="Pfam" id="PF04548">
    <property type="entry name" value="AIG1"/>
    <property type="match status" value="1"/>
</dbReference>
<feature type="region of interest" description="Disordered" evidence="4">
    <location>
        <begin position="377"/>
        <end position="402"/>
    </location>
</feature>
<keyword evidence="3" id="KW-0175">Coiled coil</keyword>
<feature type="compositionally biased region" description="Basic and acidic residues" evidence="4">
    <location>
        <begin position="380"/>
        <end position="394"/>
    </location>
</feature>
<feature type="coiled-coil region" evidence="3">
    <location>
        <begin position="568"/>
        <end position="599"/>
    </location>
</feature>
<reference evidence="6" key="1">
    <citation type="submission" date="2020-11" db="EMBL/GenBank/DDBJ databases">
        <authorList>
            <person name="Tran Van P."/>
        </authorList>
    </citation>
    <scope>NUCLEOTIDE SEQUENCE</scope>
</reference>
<dbReference type="EMBL" id="LR900283">
    <property type="protein sequence ID" value="CAD7245045.1"/>
    <property type="molecule type" value="Genomic_DNA"/>
</dbReference>
<feature type="coiled-coil region" evidence="3">
    <location>
        <begin position="195"/>
        <end position="229"/>
    </location>
</feature>
<evidence type="ECO:0000256" key="4">
    <source>
        <dbReference type="SAM" id="MobiDB-lite"/>
    </source>
</evidence>
<dbReference type="SUPFAM" id="SSF52540">
    <property type="entry name" value="P-loop containing nucleoside triphosphate hydrolases"/>
    <property type="match status" value="3"/>
</dbReference>
<proteinExistence type="inferred from homology"/>
<evidence type="ECO:0000313" key="7">
    <source>
        <dbReference type="Proteomes" id="UP000677054"/>
    </source>
</evidence>
<organism evidence="6">
    <name type="scientific">Darwinula stevensoni</name>
    <dbReference type="NCBI Taxonomy" id="69355"/>
    <lineage>
        <taxon>Eukaryota</taxon>
        <taxon>Metazoa</taxon>
        <taxon>Ecdysozoa</taxon>
        <taxon>Arthropoda</taxon>
        <taxon>Crustacea</taxon>
        <taxon>Oligostraca</taxon>
        <taxon>Ostracoda</taxon>
        <taxon>Podocopa</taxon>
        <taxon>Podocopida</taxon>
        <taxon>Darwinulocopina</taxon>
        <taxon>Darwinuloidea</taxon>
        <taxon>Darwinulidae</taxon>
        <taxon>Darwinula</taxon>
    </lineage>
</organism>
<dbReference type="InterPro" id="IPR027417">
    <property type="entry name" value="P-loop_NTPase"/>
</dbReference>
<comment type="similarity">
    <text evidence="1">Belongs to the TRAFAC class TrmE-Era-EngA-EngB-Septin-like GTPase superfamily. AIG1/Toc34/Toc159-like paraseptin GTPase family. IAN subfamily.</text>
</comment>
<feature type="coiled-coil region" evidence="3">
    <location>
        <begin position="1572"/>
        <end position="1622"/>
    </location>
</feature>
<dbReference type="PANTHER" id="PTHR32046">
    <property type="entry name" value="G DOMAIN-CONTAINING PROTEIN"/>
    <property type="match status" value="1"/>
</dbReference>
<evidence type="ECO:0000313" key="6">
    <source>
        <dbReference type="EMBL" id="CAD7245045.1"/>
    </source>
</evidence>
<dbReference type="PANTHER" id="PTHR32046:SF14">
    <property type="match status" value="1"/>
</dbReference>
<dbReference type="EMBL" id="CAJPEV010000766">
    <property type="protein sequence ID" value="CAG0888350.1"/>
    <property type="molecule type" value="Genomic_DNA"/>
</dbReference>
<evidence type="ECO:0000256" key="1">
    <source>
        <dbReference type="ARBA" id="ARBA00008535"/>
    </source>
</evidence>
<feature type="domain" description="AIG1-type G" evidence="5">
    <location>
        <begin position="1339"/>
        <end position="1499"/>
    </location>
</feature>
<dbReference type="Gene3D" id="3.40.50.300">
    <property type="entry name" value="P-loop containing nucleotide triphosphate hydrolases"/>
    <property type="match status" value="3"/>
</dbReference>
<feature type="coiled-coil region" evidence="3">
    <location>
        <begin position="1072"/>
        <end position="1106"/>
    </location>
</feature>
<evidence type="ECO:0000256" key="2">
    <source>
        <dbReference type="ARBA" id="ARBA00022741"/>
    </source>
</evidence>
<name>A0A7R9A685_9CRUS</name>
<keyword evidence="2" id="KW-0547">Nucleotide-binding</keyword>
<gene>
    <name evidence="6" type="ORF">DSTB1V02_LOCUS4923</name>
</gene>
<keyword evidence="7" id="KW-1185">Reference proteome</keyword>